<protein>
    <submittedName>
        <fullName evidence="1">Uncharacterized protein</fullName>
    </submittedName>
</protein>
<evidence type="ECO:0000313" key="2">
    <source>
        <dbReference type="Proteomes" id="UP000003560"/>
    </source>
</evidence>
<reference evidence="1 2" key="1">
    <citation type="submission" date="2008-10" db="EMBL/GenBank/DDBJ databases">
        <title>Draft genome sequence of Collinsella stercoris (DSM 13279).</title>
        <authorList>
            <person name="Sudarsanam P."/>
            <person name="Ley R."/>
            <person name="Guruge J."/>
            <person name="Turnbaugh P.J."/>
            <person name="Mahowald M."/>
            <person name="Liep D."/>
            <person name="Gordon J."/>
        </authorList>
    </citation>
    <scope>NUCLEOTIDE SEQUENCE [LARGE SCALE GENOMIC DNA]</scope>
    <source>
        <strain evidence="1 2">DSM 13279</strain>
    </source>
</reference>
<dbReference type="GeneID" id="98002048"/>
<comment type="caution">
    <text evidence="1">The sequence shown here is derived from an EMBL/GenBank/DDBJ whole genome shotgun (WGS) entry which is preliminary data.</text>
</comment>
<dbReference type="RefSeq" id="WP_006720645.1">
    <property type="nucleotide sequence ID" value="NZ_CP085935.1"/>
</dbReference>
<proteinExistence type="predicted"/>
<accession>B6GA92</accession>
<sequence length="254" mass="29433">MSRKRILLVVEGKKQEVSLFRALFACYRLDLEYEIVPYGTNIYELYERMFADGAQDDLTLLGVLKERAPAEDRWLFDQNYSDVLLVFDYEPQDNRFSPERLAEMQRYFNESTDNGKLYVNYPMVEACKHFRKMPDGDFLNRAVALEDVFRYKAIVAAESKYQNFEREFKRSDVDAIIALTALKALQICGESLEGNNAAFYNDVDHEAVLRAQNKRLKSEGKIWVLGTCLLFILEYSANMVDIAQFTSEKGQALI</sequence>
<dbReference type="AlphaFoldDB" id="B6GA92"/>
<dbReference type="EMBL" id="ABXJ01000057">
    <property type="protein sequence ID" value="EEA90782.1"/>
    <property type="molecule type" value="Genomic_DNA"/>
</dbReference>
<dbReference type="Proteomes" id="UP000003560">
    <property type="component" value="Unassembled WGS sequence"/>
</dbReference>
<name>B6GA92_9ACTN</name>
<keyword evidence="2" id="KW-1185">Reference proteome</keyword>
<dbReference type="STRING" id="445975.COLSTE_00988"/>
<dbReference type="eggNOG" id="ENOG5032SEQ">
    <property type="taxonomic scope" value="Bacteria"/>
</dbReference>
<organism evidence="1 2">
    <name type="scientific">Collinsella stercoris DSM 13279</name>
    <dbReference type="NCBI Taxonomy" id="445975"/>
    <lineage>
        <taxon>Bacteria</taxon>
        <taxon>Bacillati</taxon>
        <taxon>Actinomycetota</taxon>
        <taxon>Coriobacteriia</taxon>
        <taxon>Coriobacteriales</taxon>
        <taxon>Coriobacteriaceae</taxon>
        <taxon>Collinsella</taxon>
    </lineage>
</organism>
<evidence type="ECO:0000313" key="1">
    <source>
        <dbReference type="EMBL" id="EEA90782.1"/>
    </source>
</evidence>
<reference evidence="1 2" key="2">
    <citation type="submission" date="2008-10" db="EMBL/GenBank/DDBJ databases">
        <authorList>
            <person name="Fulton L."/>
            <person name="Clifton S."/>
            <person name="Fulton B."/>
            <person name="Xu J."/>
            <person name="Minx P."/>
            <person name="Pepin K.H."/>
            <person name="Johnson M."/>
            <person name="Thiruvilangam P."/>
            <person name="Bhonagiri V."/>
            <person name="Nash W.E."/>
            <person name="Mardis E.R."/>
            <person name="Wilson R.K."/>
        </authorList>
    </citation>
    <scope>NUCLEOTIDE SEQUENCE [LARGE SCALE GENOMIC DNA]</scope>
    <source>
        <strain evidence="1 2">DSM 13279</strain>
    </source>
</reference>
<gene>
    <name evidence="1" type="ORF">COLSTE_00988</name>
</gene>
<dbReference type="HOGENOM" id="CLU_087612_0_0_11"/>
<dbReference type="OrthoDB" id="9796831at2"/>